<comment type="caution">
    <text evidence="1">The sequence shown here is derived from an EMBL/GenBank/DDBJ whole genome shotgun (WGS) entry which is preliminary data.</text>
</comment>
<protein>
    <submittedName>
        <fullName evidence="1">HAD family hydrolase</fullName>
    </submittedName>
</protein>
<accession>A0ABV7YUU4</accession>
<dbReference type="InterPro" id="IPR006439">
    <property type="entry name" value="HAD-SF_hydro_IA"/>
</dbReference>
<dbReference type="PRINTS" id="PR00413">
    <property type="entry name" value="HADHALOGNASE"/>
</dbReference>
<dbReference type="Gene3D" id="3.40.50.1000">
    <property type="entry name" value="HAD superfamily/HAD-like"/>
    <property type="match status" value="1"/>
</dbReference>
<evidence type="ECO:0000313" key="1">
    <source>
        <dbReference type="EMBL" id="MFC3809993.1"/>
    </source>
</evidence>
<dbReference type="InterPro" id="IPR036412">
    <property type="entry name" value="HAD-like_sf"/>
</dbReference>
<sequence length="211" mass="24916">MENNYKAIVFDFGNVIIDIDLNLTYKKFAELTFKKPEKIKAIFEENSLFEKFETGHFDENEFRDVVRQILGFPLNDNEIDLAWNSLLLEVPSHRFDYLERLRTKMPIYLLSNTNSIHIKKCKSYFRLKFGISDFTQLFRESFLSYEIELWKPDYKIYDYVLKSIKLDASEVLFLDDNADNIQAASDLGIQTIKINPPECFTDVLSKIYLDV</sequence>
<proteinExistence type="predicted"/>
<gene>
    <name evidence="1" type="ORF">ACFOOI_04960</name>
</gene>
<dbReference type="GO" id="GO:0016787">
    <property type="term" value="F:hydrolase activity"/>
    <property type="evidence" value="ECO:0007669"/>
    <property type="project" value="UniProtKB-KW"/>
</dbReference>
<dbReference type="RefSeq" id="WP_379835714.1">
    <property type="nucleotide sequence ID" value="NZ_JBHRYQ010000001.1"/>
</dbReference>
<dbReference type="CDD" id="cd02603">
    <property type="entry name" value="HAD_sEH-N_like"/>
    <property type="match status" value="1"/>
</dbReference>
<dbReference type="PANTHER" id="PTHR43611:SF3">
    <property type="entry name" value="FLAVIN MONONUCLEOTIDE HYDROLASE 1, CHLOROPLATIC"/>
    <property type="match status" value="1"/>
</dbReference>
<dbReference type="Proteomes" id="UP001595616">
    <property type="component" value="Unassembled WGS sequence"/>
</dbReference>
<dbReference type="Gene3D" id="1.10.150.240">
    <property type="entry name" value="Putative phosphatase, domain 2"/>
    <property type="match status" value="1"/>
</dbReference>
<reference evidence="2" key="1">
    <citation type="journal article" date="2019" name="Int. J. Syst. Evol. Microbiol.">
        <title>The Global Catalogue of Microorganisms (GCM) 10K type strain sequencing project: providing services to taxonomists for standard genome sequencing and annotation.</title>
        <authorList>
            <consortium name="The Broad Institute Genomics Platform"/>
            <consortium name="The Broad Institute Genome Sequencing Center for Infectious Disease"/>
            <person name="Wu L."/>
            <person name="Ma J."/>
        </authorList>
    </citation>
    <scope>NUCLEOTIDE SEQUENCE [LARGE SCALE GENOMIC DNA]</scope>
    <source>
        <strain evidence="2">CECT 7956</strain>
    </source>
</reference>
<dbReference type="Pfam" id="PF00702">
    <property type="entry name" value="Hydrolase"/>
    <property type="match status" value="1"/>
</dbReference>
<dbReference type="InterPro" id="IPR023198">
    <property type="entry name" value="PGP-like_dom2"/>
</dbReference>
<dbReference type="SUPFAM" id="SSF56784">
    <property type="entry name" value="HAD-like"/>
    <property type="match status" value="1"/>
</dbReference>
<dbReference type="SFLD" id="SFLDG01129">
    <property type="entry name" value="C1.5:_HAD__Beta-PGM__Phosphata"/>
    <property type="match status" value="1"/>
</dbReference>
<dbReference type="SFLD" id="SFLDS00003">
    <property type="entry name" value="Haloacid_Dehalogenase"/>
    <property type="match status" value="1"/>
</dbReference>
<name>A0ABV7YUU4_9BACT</name>
<keyword evidence="2" id="KW-1185">Reference proteome</keyword>
<evidence type="ECO:0000313" key="2">
    <source>
        <dbReference type="Proteomes" id="UP001595616"/>
    </source>
</evidence>
<dbReference type="EMBL" id="JBHRYQ010000001">
    <property type="protein sequence ID" value="MFC3809993.1"/>
    <property type="molecule type" value="Genomic_DNA"/>
</dbReference>
<organism evidence="1 2">
    <name type="scientific">Lacihabitans lacunae</name>
    <dbReference type="NCBI Taxonomy" id="1028214"/>
    <lineage>
        <taxon>Bacteria</taxon>
        <taxon>Pseudomonadati</taxon>
        <taxon>Bacteroidota</taxon>
        <taxon>Cytophagia</taxon>
        <taxon>Cytophagales</taxon>
        <taxon>Leadbetterellaceae</taxon>
        <taxon>Lacihabitans</taxon>
    </lineage>
</organism>
<keyword evidence="1" id="KW-0378">Hydrolase</keyword>
<dbReference type="NCBIfam" id="TIGR01509">
    <property type="entry name" value="HAD-SF-IA-v3"/>
    <property type="match status" value="1"/>
</dbReference>
<dbReference type="PANTHER" id="PTHR43611">
    <property type="entry name" value="ALPHA-D-GLUCOSE 1-PHOSPHATE PHOSPHATASE"/>
    <property type="match status" value="1"/>
</dbReference>
<dbReference type="InterPro" id="IPR023214">
    <property type="entry name" value="HAD_sf"/>
</dbReference>